<evidence type="ECO:0000313" key="5">
    <source>
        <dbReference type="Proteomes" id="UP000002051"/>
    </source>
</evidence>
<name>A0A072VPN2_MEDTR</name>
<protein>
    <submittedName>
        <fullName evidence="3">Transmembrane protein, putative</fullName>
    </submittedName>
</protein>
<accession>A0A072VPN2</accession>
<dbReference type="EnsemblPlants" id="KEH43626">
    <property type="protein sequence ID" value="KEH43626"/>
    <property type="gene ID" value="MTR_1g097470"/>
</dbReference>
<dbReference type="Proteomes" id="UP000002051">
    <property type="component" value="Unassembled WGS sequence"/>
</dbReference>
<feature type="chain" id="PRO_5014500876" evidence="2">
    <location>
        <begin position="23"/>
        <end position="149"/>
    </location>
</feature>
<sequence>MYLAKFTVKLLQNLLYILGIVSDSNFSNKYTYASFRPSFKTRFGLEPWSVFLSRFQLEFRNYVYVMLDAFETFFKDVIPQQWMILSFDMEKVLLSDFSYEKSNGTYQMVMKLVLFALAICFVEAHQFFVIRSDACFVVRVDTIFSFGFP</sequence>
<proteinExistence type="predicted"/>
<reference evidence="3 5" key="2">
    <citation type="journal article" date="2014" name="BMC Genomics">
        <title>An improved genome release (version Mt4.0) for the model legume Medicago truncatula.</title>
        <authorList>
            <person name="Tang H."/>
            <person name="Krishnakumar V."/>
            <person name="Bidwell S."/>
            <person name="Rosen B."/>
            <person name="Chan A."/>
            <person name="Zhou S."/>
            <person name="Gentzbittel L."/>
            <person name="Childs K.L."/>
            <person name="Yandell M."/>
            <person name="Gundlach H."/>
            <person name="Mayer K.F."/>
            <person name="Schwartz D.C."/>
            <person name="Town C.D."/>
        </authorList>
    </citation>
    <scope>GENOME REANNOTATION</scope>
    <source>
        <strain evidence="3">A17</strain>
        <strain evidence="4 5">cv. Jemalong A17</strain>
    </source>
</reference>
<keyword evidence="1" id="KW-1133">Transmembrane helix</keyword>
<feature type="signal peptide" evidence="2">
    <location>
        <begin position="1"/>
        <end position="22"/>
    </location>
</feature>
<keyword evidence="1 3" id="KW-0812">Transmembrane</keyword>
<reference evidence="3 5" key="1">
    <citation type="journal article" date="2011" name="Nature">
        <title>The Medicago genome provides insight into the evolution of rhizobial symbioses.</title>
        <authorList>
            <person name="Young N.D."/>
            <person name="Debelle F."/>
            <person name="Oldroyd G.E."/>
            <person name="Geurts R."/>
            <person name="Cannon S.B."/>
            <person name="Udvardi M.K."/>
            <person name="Benedito V.A."/>
            <person name="Mayer K.F."/>
            <person name="Gouzy J."/>
            <person name="Schoof H."/>
            <person name="Van de Peer Y."/>
            <person name="Proost S."/>
            <person name="Cook D.R."/>
            <person name="Meyers B.C."/>
            <person name="Spannagl M."/>
            <person name="Cheung F."/>
            <person name="De Mita S."/>
            <person name="Krishnakumar V."/>
            <person name="Gundlach H."/>
            <person name="Zhou S."/>
            <person name="Mudge J."/>
            <person name="Bharti A.K."/>
            <person name="Murray J.D."/>
            <person name="Naoumkina M.A."/>
            <person name="Rosen B."/>
            <person name="Silverstein K.A."/>
            <person name="Tang H."/>
            <person name="Rombauts S."/>
            <person name="Zhao P.X."/>
            <person name="Zhou P."/>
            <person name="Barbe V."/>
            <person name="Bardou P."/>
            <person name="Bechner M."/>
            <person name="Bellec A."/>
            <person name="Berger A."/>
            <person name="Berges H."/>
            <person name="Bidwell S."/>
            <person name="Bisseling T."/>
            <person name="Choisne N."/>
            <person name="Couloux A."/>
            <person name="Denny R."/>
            <person name="Deshpande S."/>
            <person name="Dai X."/>
            <person name="Doyle J.J."/>
            <person name="Dudez A.M."/>
            <person name="Farmer A.D."/>
            <person name="Fouteau S."/>
            <person name="Franken C."/>
            <person name="Gibelin C."/>
            <person name="Gish J."/>
            <person name="Goldstein S."/>
            <person name="Gonzalez A.J."/>
            <person name="Green P.J."/>
            <person name="Hallab A."/>
            <person name="Hartog M."/>
            <person name="Hua A."/>
            <person name="Humphray S.J."/>
            <person name="Jeong D.H."/>
            <person name="Jing Y."/>
            <person name="Jocker A."/>
            <person name="Kenton S.M."/>
            <person name="Kim D.J."/>
            <person name="Klee K."/>
            <person name="Lai H."/>
            <person name="Lang C."/>
            <person name="Lin S."/>
            <person name="Macmil S.L."/>
            <person name="Magdelenat G."/>
            <person name="Matthews L."/>
            <person name="McCorrison J."/>
            <person name="Monaghan E.L."/>
            <person name="Mun J.H."/>
            <person name="Najar F.Z."/>
            <person name="Nicholson C."/>
            <person name="Noirot C."/>
            <person name="O'Bleness M."/>
            <person name="Paule C.R."/>
            <person name="Poulain J."/>
            <person name="Prion F."/>
            <person name="Qin B."/>
            <person name="Qu C."/>
            <person name="Retzel E.F."/>
            <person name="Riddle C."/>
            <person name="Sallet E."/>
            <person name="Samain S."/>
            <person name="Samson N."/>
            <person name="Sanders I."/>
            <person name="Saurat O."/>
            <person name="Scarpelli C."/>
            <person name="Schiex T."/>
            <person name="Segurens B."/>
            <person name="Severin A.J."/>
            <person name="Sherrier D.J."/>
            <person name="Shi R."/>
            <person name="Sims S."/>
            <person name="Singer S.R."/>
            <person name="Sinharoy S."/>
            <person name="Sterck L."/>
            <person name="Viollet A."/>
            <person name="Wang B.B."/>
            <person name="Wang K."/>
            <person name="Wang M."/>
            <person name="Wang X."/>
            <person name="Warfsmann J."/>
            <person name="Weissenbach J."/>
            <person name="White D.D."/>
            <person name="White J.D."/>
            <person name="Wiley G.B."/>
            <person name="Wincker P."/>
            <person name="Xing Y."/>
            <person name="Yang L."/>
            <person name="Yao Z."/>
            <person name="Ying F."/>
            <person name="Zhai J."/>
            <person name="Zhou L."/>
            <person name="Zuber A."/>
            <person name="Denarie J."/>
            <person name="Dixon R.A."/>
            <person name="May G.D."/>
            <person name="Schwartz D.C."/>
            <person name="Rogers J."/>
            <person name="Quetier F."/>
            <person name="Town C.D."/>
            <person name="Roe B.A."/>
        </authorList>
    </citation>
    <scope>NUCLEOTIDE SEQUENCE [LARGE SCALE GENOMIC DNA]</scope>
    <source>
        <strain evidence="3">A17</strain>
        <strain evidence="4 5">cv. Jemalong A17</strain>
    </source>
</reference>
<evidence type="ECO:0000256" key="1">
    <source>
        <dbReference type="SAM" id="Phobius"/>
    </source>
</evidence>
<keyword evidence="2" id="KW-0732">Signal</keyword>
<dbReference type="HOGENOM" id="CLU_1752426_0_0_1"/>
<organism evidence="3 5">
    <name type="scientific">Medicago truncatula</name>
    <name type="common">Barrel medic</name>
    <name type="synonym">Medicago tribuloides</name>
    <dbReference type="NCBI Taxonomy" id="3880"/>
    <lineage>
        <taxon>Eukaryota</taxon>
        <taxon>Viridiplantae</taxon>
        <taxon>Streptophyta</taxon>
        <taxon>Embryophyta</taxon>
        <taxon>Tracheophyta</taxon>
        <taxon>Spermatophyta</taxon>
        <taxon>Magnoliopsida</taxon>
        <taxon>eudicotyledons</taxon>
        <taxon>Gunneridae</taxon>
        <taxon>Pentapetalae</taxon>
        <taxon>rosids</taxon>
        <taxon>fabids</taxon>
        <taxon>Fabales</taxon>
        <taxon>Fabaceae</taxon>
        <taxon>Papilionoideae</taxon>
        <taxon>50 kb inversion clade</taxon>
        <taxon>NPAAA clade</taxon>
        <taxon>Hologalegina</taxon>
        <taxon>IRL clade</taxon>
        <taxon>Trifolieae</taxon>
        <taxon>Medicago</taxon>
    </lineage>
</organism>
<keyword evidence="5" id="KW-1185">Reference proteome</keyword>
<dbReference type="EMBL" id="CM001217">
    <property type="protein sequence ID" value="KEH43626.1"/>
    <property type="molecule type" value="Genomic_DNA"/>
</dbReference>
<evidence type="ECO:0000256" key="2">
    <source>
        <dbReference type="SAM" id="SignalP"/>
    </source>
</evidence>
<evidence type="ECO:0000313" key="3">
    <source>
        <dbReference type="EMBL" id="KEH43626.1"/>
    </source>
</evidence>
<dbReference type="AlphaFoldDB" id="A0A072VPN2"/>
<keyword evidence="1" id="KW-0472">Membrane</keyword>
<gene>
    <name evidence="3" type="ordered locus">MTR_1g097470</name>
</gene>
<feature type="transmembrane region" description="Helical" evidence="1">
    <location>
        <begin position="108"/>
        <end position="128"/>
    </location>
</feature>
<reference evidence="4" key="3">
    <citation type="submission" date="2015-04" db="UniProtKB">
        <authorList>
            <consortium name="EnsemblPlants"/>
        </authorList>
    </citation>
    <scope>IDENTIFICATION</scope>
    <source>
        <strain evidence="4">cv. Jemalong A17</strain>
    </source>
</reference>
<evidence type="ECO:0000313" key="4">
    <source>
        <dbReference type="EnsemblPlants" id="KEH43626"/>
    </source>
</evidence>